<protein>
    <submittedName>
        <fullName evidence="1">Uncharacterized protein</fullName>
    </submittedName>
</protein>
<dbReference type="Proteomes" id="UP000061974">
    <property type="component" value="Chromosome"/>
</dbReference>
<evidence type="ECO:0000313" key="1">
    <source>
        <dbReference type="EMBL" id="ALB55871.1"/>
    </source>
</evidence>
<proteinExistence type="predicted"/>
<dbReference type="KEGG" id="cui:AFK65_14800"/>
<reference evidence="2" key="1">
    <citation type="submission" date="2015-07" db="EMBL/GenBank/DDBJ databases">
        <authorList>
            <person name="Moine D."/>
            <person name="Kassam M."/>
        </authorList>
    </citation>
    <scope>NUCLEOTIDE SEQUENCE [LARGE SCALE GENOMIC DNA]</scope>
    <source>
        <strain evidence="2">NCTC 9529</strain>
    </source>
</reference>
<sequence>MQHQPALTQGHDLRVRGRIVAANRAVPAFADNLIVVYQHRAYRHFTLVPGALRQRQRMAHPVFMGEFSL</sequence>
<reference evidence="1 2" key="3">
    <citation type="journal article" date="2016" name="Genome Announc.">
        <title>Fully Closed Genome Sequences of Five Type Strains of the Genus Cronobacter and One Cronobacter sakazakii Strain.</title>
        <authorList>
            <person name="Moine D."/>
            <person name="Kassam M."/>
            <person name="Baert L."/>
            <person name="Tang Y."/>
            <person name="Barretto C."/>
            <person name="Ngom Bru C."/>
            <person name="Klijn A."/>
            <person name="Descombes P."/>
        </authorList>
    </citation>
    <scope>NUCLEOTIDE SEQUENCE [LARGE SCALE GENOMIC DNA]</scope>
    <source>
        <strain evidence="1 2">NCTC 9529</strain>
    </source>
</reference>
<gene>
    <name evidence="1" type="ORF">AFK65_14800</name>
</gene>
<evidence type="ECO:0000313" key="2">
    <source>
        <dbReference type="Proteomes" id="UP000061974"/>
    </source>
</evidence>
<name>A0AAC8VRW3_9ENTR</name>
<dbReference type="AlphaFoldDB" id="A0AAC8VRW3"/>
<dbReference type="EMBL" id="CP012257">
    <property type="protein sequence ID" value="ALB55871.1"/>
    <property type="molecule type" value="Genomic_DNA"/>
</dbReference>
<accession>A0AAC8VRW3</accession>
<organism evidence="1 2">
    <name type="scientific">Cronobacter universalis NCTC 9529</name>
    <dbReference type="NCBI Taxonomy" id="1074000"/>
    <lineage>
        <taxon>Bacteria</taxon>
        <taxon>Pseudomonadati</taxon>
        <taxon>Pseudomonadota</taxon>
        <taxon>Gammaproteobacteria</taxon>
        <taxon>Enterobacterales</taxon>
        <taxon>Enterobacteriaceae</taxon>
        <taxon>Cronobacter</taxon>
    </lineage>
</organism>
<reference evidence="2" key="2">
    <citation type="submission" date="2015-09" db="EMBL/GenBank/DDBJ databases">
        <title>Cronobacter genome sequencing and assembly.</title>
        <authorList>
            <person name="Descombes P."/>
            <person name="Baert L."/>
            <person name="Ngom-Bru C."/>
            <person name="Barretto C."/>
        </authorList>
    </citation>
    <scope>NUCLEOTIDE SEQUENCE [LARGE SCALE GENOMIC DNA]</scope>
    <source>
        <strain evidence="2">NCTC 9529</strain>
    </source>
</reference>